<dbReference type="GO" id="GO:0008168">
    <property type="term" value="F:methyltransferase activity"/>
    <property type="evidence" value="ECO:0007669"/>
    <property type="project" value="UniProtKB-KW"/>
</dbReference>
<dbReference type="PANTHER" id="PTHR30204">
    <property type="entry name" value="REDOX-CYCLING DRUG-SENSING TRANSCRIPTIONAL ACTIVATOR SOXR"/>
    <property type="match status" value="1"/>
</dbReference>
<evidence type="ECO:0000259" key="3">
    <source>
        <dbReference type="PROSITE" id="PS50937"/>
    </source>
</evidence>
<feature type="domain" description="HTH merR-type" evidence="3">
    <location>
        <begin position="1"/>
        <end position="69"/>
    </location>
</feature>
<evidence type="ECO:0000256" key="2">
    <source>
        <dbReference type="SAM" id="MobiDB-lite"/>
    </source>
</evidence>
<dbReference type="CDD" id="cd02440">
    <property type="entry name" value="AdoMet_MTases"/>
    <property type="match status" value="1"/>
</dbReference>
<evidence type="ECO:0000256" key="1">
    <source>
        <dbReference type="ARBA" id="ARBA00023125"/>
    </source>
</evidence>
<dbReference type="Proteomes" id="UP000323257">
    <property type="component" value="Unassembled WGS sequence"/>
</dbReference>
<dbReference type="InterPro" id="IPR029063">
    <property type="entry name" value="SAM-dependent_MTases_sf"/>
</dbReference>
<dbReference type="SMART" id="SM00422">
    <property type="entry name" value="HTH_MERR"/>
    <property type="match status" value="1"/>
</dbReference>
<dbReference type="GO" id="GO:0032259">
    <property type="term" value="P:methylation"/>
    <property type="evidence" value="ECO:0007669"/>
    <property type="project" value="UniProtKB-KW"/>
</dbReference>
<dbReference type="CDD" id="cd00592">
    <property type="entry name" value="HTH_MerR-like"/>
    <property type="match status" value="1"/>
</dbReference>
<dbReference type="GO" id="GO:0003677">
    <property type="term" value="F:DNA binding"/>
    <property type="evidence" value="ECO:0007669"/>
    <property type="project" value="UniProtKB-KW"/>
</dbReference>
<dbReference type="OrthoDB" id="465705at2"/>
<dbReference type="InterPro" id="IPR047057">
    <property type="entry name" value="MerR_fam"/>
</dbReference>
<dbReference type="SUPFAM" id="SSF53335">
    <property type="entry name" value="S-adenosyl-L-methionine-dependent methyltransferases"/>
    <property type="match status" value="1"/>
</dbReference>
<dbReference type="Gene3D" id="1.10.1660.10">
    <property type="match status" value="1"/>
</dbReference>
<proteinExistence type="predicted"/>
<keyword evidence="1" id="KW-0238">DNA-binding</keyword>
<reference evidence="4 5" key="1">
    <citation type="submission" date="2019-07" db="EMBL/GenBank/DDBJ databases">
        <title>Genomic Encyclopedia of Type Strains, Phase III (KMG-III): the genomes of soil and plant-associated and newly described type strains.</title>
        <authorList>
            <person name="Whitman W."/>
        </authorList>
    </citation>
    <scope>NUCLEOTIDE SEQUENCE [LARGE SCALE GENOMIC DNA]</scope>
    <source>
        <strain evidence="4 5">BL24</strain>
    </source>
</reference>
<dbReference type="SUPFAM" id="SSF46955">
    <property type="entry name" value="Putative DNA-binding domain"/>
    <property type="match status" value="1"/>
</dbReference>
<evidence type="ECO:0000313" key="4">
    <source>
        <dbReference type="EMBL" id="TYP77518.1"/>
    </source>
</evidence>
<dbReference type="Gene3D" id="3.40.50.150">
    <property type="entry name" value="Vaccinia Virus protein VP39"/>
    <property type="match status" value="1"/>
</dbReference>
<name>A0A5S5CFQ1_9BACL</name>
<dbReference type="AlphaFoldDB" id="A0A5S5CFQ1"/>
<accession>A0A5S5CFQ1</accession>
<sequence>MNINELAKRLRLTPRAIRLYEAKGLLTPARNPDNDYRVYTERDEWRLQTIAALREIGLSLAHIQKLLHSRDDGDTASIHHELELQRMAMVSKWVEAKYAIGVIDELIRRLETRQDLRLSDLSQLSERLRHIQTSRDSWQDAWDFDRIAGNYDDDAAAYAAGPLVPMLVYEQTLDLIVQWIAPQPGETGLDIGTGTGNLAARLHAGQAAMHAVDQSARMLARCREKHPDIQTKLGNALALPYVQEQFDFIVSAFAFHHLDETQQTLALEEMDRVLKPGGRICLAALMEEHSEFADRKPSSGMTCHDLPKGPMNADGVTPCDRRPFGDEEAMRQLAPAVGTGSARKYPADRARLLAWFRARHYITVQQRLHDNVHAVYAVRKF</sequence>
<dbReference type="GO" id="GO:0003700">
    <property type="term" value="F:DNA-binding transcription factor activity"/>
    <property type="evidence" value="ECO:0007669"/>
    <property type="project" value="InterPro"/>
</dbReference>
<dbReference type="Pfam" id="PF13649">
    <property type="entry name" value="Methyltransf_25"/>
    <property type="match status" value="1"/>
</dbReference>
<dbReference type="InterPro" id="IPR009061">
    <property type="entry name" value="DNA-bd_dom_put_sf"/>
</dbReference>
<dbReference type="InterPro" id="IPR041698">
    <property type="entry name" value="Methyltransf_25"/>
</dbReference>
<comment type="caution">
    <text evidence="4">The sequence shown here is derived from an EMBL/GenBank/DDBJ whole genome shotgun (WGS) entry which is preliminary data.</text>
</comment>
<keyword evidence="4" id="KW-0808">Transferase</keyword>
<evidence type="ECO:0000313" key="5">
    <source>
        <dbReference type="Proteomes" id="UP000323257"/>
    </source>
</evidence>
<keyword evidence="4" id="KW-0489">Methyltransferase</keyword>
<dbReference type="InterPro" id="IPR000551">
    <property type="entry name" value="MerR-type_HTH_dom"/>
</dbReference>
<dbReference type="EMBL" id="VNHS01000002">
    <property type="protein sequence ID" value="TYP77518.1"/>
    <property type="molecule type" value="Genomic_DNA"/>
</dbReference>
<dbReference type="RefSeq" id="WP_148928034.1">
    <property type="nucleotide sequence ID" value="NZ_VNHS01000002.1"/>
</dbReference>
<dbReference type="PROSITE" id="PS50937">
    <property type="entry name" value="HTH_MERR_2"/>
    <property type="match status" value="1"/>
</dbReference>
<keyword evidence="5" id="KW-1185">Reference proteome</keyword>
<dbReference type="Pfam" id="PF13411">
    <property type="entry name" value="MerR_1"/>
    <property type="match status" value="1"/>
</dbReference>
<feature type="region of interest" description="Disordered" evidence="2">
    <location>
        <begin position="296"/>
        <end position="317"/>
    </location>
</feature>
<organism evidence="4 5">
    <name type="scientific">Paenibacillus methanolicus</name>
    <dbReference type="NCBI Taxonomy" id="582686"/>
    <lineage>
        <taxon>Bacteria</taxon>
        <taxon>Bacillati</taxon>
        <taxon>Bacillota</taxon>
        <taxon>Bacilli</taxon>
        <taxon>Bacillales</taxon>
        <taxon>Paenibacillaceae</taxon>
        <taxon>Paenibacillus</taxon>
    </lineage>
</organism>
<protein>
    <submittedName>
        <fullName evidence="4">Putative AdoMet-dependent methyltransferase</fullName>
    </submittedName>
</protein>
<dbReference type="PANTHER" id="PTHR30204:SF97">
    <property type="entry name" value="MERR FAMILY REGULATORY PROTEIN"/>
    <property type="match status" value="1"/>
</dbReference>
<gene>
    <name evidence="4" type="ORF">BCM02_10278</name>
</gene>